<evidence type="ECO:0000313" key="2">
    <source>
        <dbReference type="EMBL" id="RPB22161.1"/>
    </source>
</evidence>
<evidence type="ECO:0000256" key="1">
    <source>
        <dbReference type="SAM" id="MobiDB-lite"/>
    </source>
</evidence>
<dbReference type="EMBL" id="ML121554">
    <property type="protein sequence ID" value="RPB22161.1"/>
    <property type="molecule type" value="Genomic_DNA"/>
</dbReference>
<organism evidence="2 3">
    <name type="scientific">Terfezia boudieri ATCC MYA-4762</name>
    <dbReference type="NCBI Taxonomy" id="1051890"/>
    <lineage>
        <taxon>Eukaryota</taxon>
        <taxon>Fungi</taxon>
        <taxon>Dikarya</taxon>
        <taxon>Ascomycota</taxon>
        <taxon>Pezizomycotina</taxon>
        <taxon>Pezizomycetes</taxon>
        <taxon>Pezizales</taxon>
        <taxon>Pezizaceae</taxon>
        <taxon>Terfezia</taxon>
    </lineage>
</organism>
<dbReference type="InParanoid" id="A0A3N4LNA7"/>
<gene>
    <name evidence="2" type="ORF">L211DRAFT_885936</name>
</gene>
<proteinExistence type="predicted"/>
<dbReference type="AlphaFoldDB" id="A0A3N4LNA7"/>
<dbReference type="OrthoDB" id="10398440at2759"/>
<reference evidence="2 3" key="1">
    <citation type="journal article" date="2018" name="Nat. Ecol. Evol.">
        <title>Pezizomycetes genomes reveal the molecular basis of ectomycorrhizal truffle lifestyle.</title>
        <authorList>
            <person name="Murat C."/>
            <person name="Payen T."/>
            <person name="Noel B."/>
            <person name="Kuo A."/>
            <person name="Morin E."/>
            <person name="Chen J."/>
            <person name="Kohler A."/>
            <person name="Krizsan K."/>
            <person name="Balestrini R."/>
            <person name="Da Silva C."/>
            <person name="Montanini B."/>
            <person name="Hainaut M."/>
            <person name="Levati E."/>
            <person name="Barry K.W."/>
            <person name="Belfiori B."/>
            <person name="Cichocki N."/>
            <person name="Clum A."/>
            <person name="Dockter R.B."/>
            <person name="Fauchery L."/>
            <person name="Guy J."/>
            <person name="Iotti M."/>
            <person name="Le Tacon F."/>
            <person name="Lindquist E.A."/>
            <person name="Lipzen A."/>
            <person name="Malagnac F."/>
            <person name="Mello A."/>
            <person name="Molinier V."/>
            <person name="Miyauchi S."/>
            <person name="Poulain J."/>
            <person name="Riccioni C."/>
            <person name="Rubini A."/>
            <person name="Sitrit Y."/>
            <person name="Splivallo R."/>
            <person name="Traeger S."/>
            <person name="Wang M."/>
            <person name="Zifcakova L."/>
            <person name="Wipf D."/>
            <person name="Zambonelli A."/>
            <person name="Paolocci F."/>
            <person name="Nowrousian M."/>
            <person name="Ottonello S."/>
            <person name="Baldrian P."/>
            <person name="Spatafora J.W."/>
            <person name="Henrissat B."/>
            <person name="Nagy L.G."/>
            <person name="Aury J.M."/>
            <person name="Wincker P."/>
            <person name="Grigoriev I.V."/>
            <person name="Bonfante P."/>
            <person name="Martin F.M."/>
        </authorList>
    </citation>
    <scope>NUCLEOTIDE SEQUENCE [LARGE SCALE GENOMIC DNA]</scope>
    <source>
        <strain evidence="2 3">ATCC MYA-4762</strain>
    </source>
</reference>
<feature type="region of interest" description="Disordered" evidence="1">
    <location>
        <begin position="1"/>
        <end position="37"/>
    </location>
</feature>
<keyword evidence="3" id="KW-1185">Reference proteome</keyword>
<evidence type="ECO:0000313" key="3">
    <source>
        <dbReference type="Proteomes" id="UP000267821"/>
    </source>
</evidence>
<name>A0A3N4LNA7_9PEZI</name>
<dbReference type="Proteomes" id="UP000267821">
    <property type="component" value="Unassembled WGS sequence"/>
</dbReference>
<sequence length="168" mass="18147">MSVEENFTEGKVDSVATPSAVGNDKETQQTITHPPETAPEALQVIDDDSNLVLETTTDGGQNSMTPDTATAMSMRIETLSTPTVNGGGCPSDEPFESQRARLGTRVLMRTIDAGLLLHVRYQSGQDATTETSAPILSLRVTSTVLWMASPPLEITPRYTTRQQVSHSR</sequence>
<protein>
    <submittedName>
        <fullName evidence="2">Uncharacterized protein</fullName>
    </submittedName>
</protein>
<accession>A0A3N4LNA7</accession>